<dbReference type="GO" id="GO:0008360">
    <property type="term" value="P:regulation of cell shape"/>
    <property type="evidence" value="ECO:0007669"/>
    <property type="project" value="UniProtKB-KW"/>
</dbReference>
<dbReference type="PANTHER" id="PTHR36174:SF1">
    <property type="entry name" value="LIPID II:GLYCINE GLYCYLTRANSFERASE"/>
    <property type="match status" value="1"/>
</dbReference>
<evidence type="ECO:0000256" key="5">
    <source>
        <dbReference type="ARBA" id="ARBA00023315"/>
    </source>
</evidence>
<keyword evidence="5" id="KW-0012">Acyltransferase</keyword>
<name>A0A6J7L3H2_9ZZZZ</name>
<dbReference type="EMBL" id="CAFBNF010000301">
    <property type="protein sequence ID" value="CAB4961493.1"/>
    <property type="molecule type" value="Genomic_DNA"/>
</dbReference>
<sequence length="374" mass="41692">MTLRVAPVAADQVIDFLTGRDDASHQQWPSWATVKSEWTNALLGWFDDRTLVGTGLVLRRALRPTSWWFDYLPEGPIIDWSRYDAGDIVSPLVAHLHDHGSATVKIGARLPLRRWRGETLLHAIPHGARRWRDLTPDTEYADVMAIAARLRSLGARPYEAPRPGFGGTMQPRYGVEVPLLGRTESDLRNECSASFRRNVAKSERAGVQVRIGNEGDIGSLHMMLVESGERDNFVPRGRDYFQRMFRAMNDEEPQRVRVYLAENEGVAHAAALRVRVGTGSCYTYGGSSTAGRAARPSNALQWRMLLDALAEGCATHDLRGVSDTLVEDDPLLGLTRFKLAMGGEAVEYLGEWDVPIRPLVARAVTRHLSRRAEA</sequence>
<keyword evidence="3" id="KW-0133">Cell shape</keyword>
<dbReference type="GO" id="GO:0071555">
    <property type="term" value="P:cell wall organization"/>
    <property type="evidence" value="ECO:0007669"/>
    <property type="project" value="UniProtKB-KW"/>
</dbReference>
<dbReference type="Gene3D" id="3.40.630.30">
    <property type="match status" value="2"/>
</dbReference>
<keyword evidence="6" id="KW-0961">Cell wall biogenesis/degradation</keyword>
<dbReference type="AlphaFoldDB" id="A0A6J7L3H2"/>
<dbReference type="InterPro" id="IPR003447">
    <property type="entry name" value="FEMABX"/>
</dbReference>
<dbReference type="InterPro" id="IPR016181">
    <property type="entry name" value="Acyl_CoA_acyltransferase"/>
</dbReference>
<evidence type="ECO:0000313" key="7">
    <source>
        <dbReference type="EMBL" id="CAB4961493.1"/>
    </source>
</evidence>
<evidence type="ECO:0000256" key="2">
    <source>
        <dbReference type="ARBA" id="ARBA00022679"/>
    </source>
</evidence>
<reference evidence="7" key="1">
    <citation type="submission" date="2020-05" db="EMBL/GenBank/DDBJ databases">
        <authorList>
            <person name="Chiriac C."/>
            <person name="Salcher M."/>
            <person name="Ghai R."/>
            <person name="Kavagutti S V."/>
        </authorList>
    </citation>
    <scope>NUCLEOTIDE SEQUENCE</scope>
</reference>
<dbReference type="GO" id="GO:0016755">
    <property type="term" value="F:aminoacyltransferase activity"/>
    <property type="evidence" value="ECO:0007669"/>
    <property type="project" value="InterPro"/>
</dbReference>
<protein>
    <submittedName>
        <fullName evidence="7">Unannotated protein</fullName>
    </submittedName>
</protein>
<dbReference type="PROSITE" id="PS51191">
    <property type="entry name" value="FEMABX"/>
    <property type="match status" value="1"/>
</dbReference>
<dbReference type="Pfam" id="PF02388">
    <property type="entry name" value="FemAB"/>
    <property type="match status" value="2"/>
</dbReference>
<comment type="similarity">
    <text evidence="1">Belongs to the FemABX family.</text>
</comment>
<organism evidence="7">
    <name type="scientific">freshwater metagenome</name>
    <dbReference type="NCBI Taxonomy" id="449393"/>
    <lineage>
        <taxon>unclassified sequences</taxon>
        <taxon>metagenomes</taxon>
        <taxon>ecological metagenomes</taxon>
    </lineage>
</organism>
<accession>A0A6J7L3H2</accession>
<keyword evidence="2" id="KW-0808">Transferase</keyword>
<dbReference type="InterPro" id="IPR050644">
    <property type="entry name" value="PG_Glycine_Bridge_Synth"/>
</dbReference>
<evidence type="ECO:0000256" key="4">
    <source>
        <dbReference type="ARBA" id="ARBA00022984"/>
    </source>
</evidence>
<gene>
    <name evidence="7" type="ORF">UFOPK3773_02020</name>
</gene>
<keyword evidence="4" id="KW-0573">Peptidoglycan synthesis</keyword>
<evidence type="ECO:0000256" key="6">
    <source>
        <dbReference type="ARBA" id="ARBA00023316"/>
    </source>
</evidence>
<dbReference type="SUPFAM" id="SSF55729">
    <property type="entry name" value="Acyl-CoA N-acyltransferases (Nat)"/>
    <property type="match status" value="2"/>
</dbReference>
<proteinExistence type="inferred from homology"/>
<evidence type="ECO:0000256" key="3">
    <source>
        <dbReference type="ARBA" id="ARBA00022960"/>
    </source>
</evidence>
<evidence type="ECO:0000256" key="1">
    <source>
        <dbReference type="ARBA" id="ARBA00009943"/>
    </source>
</evidence>
<dbReference type="GO" id="GO:0009252">
    <property type="term" value="P:peptidoglycan biosynthetic process"/>
    <property type="evidence" value="ECO:0007669"/>
    <property type="project" value="UniProtKB-KW"/>
</dbReference>
<dbReference type="PANTHER" id="PTHR36174">
    <property type="entry name" value="LIPID II:GLYCINE GLYCYLTRANSFERASE"/>
    <property type="match status" value="1"/>
</dbReference>